<evidence type="ECO:0000313" key="1">
    <source>
        <dbReference type="EMBL" id="MBF4983452.1"/>
    </source>
</evidence>
<protein>
    <recommendedName>
        <fullName evidence="3">DUF4625 domain-containing protein</fullName>
    </recommendedName>
</protein>
<reference evidence="1 2" key="1">
    <citation type="submission" date="2020-11" db="EMBL/GenBank/DDBJ databases">
        <title>P. mediterranea TC4 genome.</title>
        <authorList>
            <person name="Molmeret M."/>
        </authorList>
    </citation>
    <scope>NUCLEOTIDE SEQUENCE [LARGE SCALE GENOMIC DNA]</scope>
    <source>
        <strain evidence="1 2">TC4</strain>
    </source>
</reference>
<comment type="caution">
    <text evidence="1">The sequence shown here is derived from an EMBL/GenBank/DDBJ whole genome shotgun (WGS) entry which is preliminary data.</text>
</comment>
<accession>A0ABS0A242</accession>
<sequence length="177" mass="20375">MIKIKIILVFIVASLLTSCENMIKSDEIDNVISKNDIDIDLKIDADNEYQIQELLETENRDIYYLKIDVDDEFSIRGKADIEIGKKYKLSVTLKNISANPVIVYSFWKGHKTSTRNYTLAGKNGNPPKSITQDIYSEWATFDEYFEGQEGEDSFMIALISSNGTFYIKEIFIEEIKE</sequence>
<dbReference type="Gene3D" id="2.60.120.260">
    <property type="entry name" value="Galactose-binding domain-like"/>
    <property type="match status" value="1"/>
</dbReference>
<gene>
    <name evidence="1" type="ORF">FNJ87_03585</name>
</gene>
<dbReference type="PROSITE" id="PS51257">
    <property type="entry name" value="PROKAR_LIPOPROTEIN"/>
    <property type="match status" value="1"/>
</dbReference>
<keyword evidence="2" id="KW-1185">Reference proteome</keyword>
<dbReference type="Proteomes" id="UP001194729">
    <property type="component" value="Unassembled WGS sequence"/>
</dbReference>
<proteinExistence type="predicted"/>
<organism evidence="1 2">
    <name type="scientific">Nonlabens mediterrranea</name>
    <dbReference type="NCBI Taxonomy" id="1419947"/>
    <lineage>
        <taxon>Bacteria</taxon>
        <taxon>Pseudomonadati</taxon>
        <taxon>Bacteroidota</taxon>
        <taxon>Flavobacteriia</taxon>
        <taxon>Flavobacteriales</taxon>
        <taxon>Flavobacteriaceae</taxon>
        <taxon>Nonlabens</taxon>
    </lineage>
</organism>
<dbReference type="EMBL" id="JADKYU010000197">
    <property type="protein sequence ID" value="MBF4983452.1"/>
    <property type="molecule type" value="Genomic_DNA"/>
</dbReference>
<name>A0ABS0A242_9FLAO</name>
<evidence type="ECO:0000313" key="2">
    <source>
        <dbReference type="Proteomes" id="UP001194729"/>
    </source>
</evidence>
<evidence type="ECO:0008006" key="3">
    <source>
        <dbReference type="Google" id="ProtNLM"/>
    </source>
</evidence>